<keyword evidence="1" id="KW-0732">Signal</keyword>
<dbReference type="Proteomes" id="UP000244223">
    <property type="component" value="Unassembled WGS sequence"/>
</dbReference>
<protein>
    <submittedName>
        <fullName evidence="2">Putative GH25 family protein</fullName>
    </submittedName>
</protein>
<reference evidence="2 3" key="1">
    <citation type="submission" date="2018-04" db="EMBL/GenBank/DDBJ databases">
        <title>Genomic Encyclopedia of Archaeal and Bacterial Type Strains, Phase II (KMG-II): from individual species to whole genera.</title>
        <authorList>
            <person name="Goeker M."/>
        </authorList>
    </citation>
    <scope>NUCLEOTIDE SEQUENCE [LARGE SCALE GENOMIC DNA]</scope>
    <source>
        <strain evidence="2 3">DSM 5822</strain>
    </source>
</reference>
<dbReference type="AlphaFoldDB" id="A0A2T5IZB7"/>
<dbReference type="Pfam" id="PF10670">
    <property type="entry name" value="DUF4198"/>
    <property type="match status" value="1"/>
</dbReference>
<gene>
    <name evidence="2" type="ORF">C8N29_10788</name>
</gene>
<sequence>MLKKTILSLSLLMLMPSAQAHRQWLLPSSTQIDAKEAWVTIDGAVSENVFDFDTNALSLDNLDVIAPDGSQIKAEAAIKTKFRSSVDIKLPQKGTYKISQNAQSVMATYRLNGEEKRWRGTEEKMAQEIPADATDIKVSRTYSRLETYVTNDTANDTVLKATGTGLELVPLTNPTELFAQETTRFKVLLEGKPVPDSKVSVIAGGVRYRGVLNEITAVSDKDGIISIKWPFAGMYWLKAAYPQLPDMVDGKRPPMPEKRYSYAATVEVLLP</sequence>
<evidence type="ECO:0000313" key="3">
    <source>
        <dbReference type="Proteomes" id="UP000244223"/>
    </source>
</evidence>
<proteinExistence type="predicted"/>
<evidence type="ECO:0000256" key="1">
    <source>
        <dbReference type="SAM" id="SignalP"/>
    </source>
</evidence>
<comment type="caution">
    <text evidence="2">The sequence shown here is derived from an EMBL/GenBank/DDBJ whole genome shotgun (WGS) entry which is preliminary data.</text>
</comment>
<evidence type="ECO:0000313" key="2">
    <source>
        <dbReference type="EMBL" id="PTQ89355.1"/>
    </source>
</evidence>
<name>A0A2T5IZB7_9GAMM</name>
<dbReference type="OrthoDB" id="5943at2"/>
<keyword evidence="3" id="KW-1185">Reference proteome</keyword>
<accession>A0A2T5IZB7</accession>
<dbReference type="EMBL" id="QAON01000007">
    <property type="protein sequence ID" value="PTQ89355.1"/>
    <property type="molecule type" value="Genomic_DNA"/>
</dbReference>
<dbReference type="RefSeq" id="WP_107865682.1">
    <property type="nucleotide sequence ID" value="NZ_QAON01000007.1"/>
</dbReference>
<feature type="chain" id="PRO_5015718770" evidence="1">
    <location>
        <begin position="21"/>
        <end position="271"/>
    </location>
</feature>
<organism evidence="2 3">
    <name type="scientific">Agitococcus lubricus</name>
    <dbReference type="NCBI Taxonomy" id="1077255"/>
    <lineage>
        <taxon>Bacteria</taxon>
        <taxon>Pseudomonadati</taxon>
        <taxon>Pseudomonadota</taxon>
        <taxon>Gammaproteobacteria</taxon>
        <taxon>Moraxellales</taxon>
        <taxon>Moraxellaceae</taxon>
        <taxon>Agitococcus</taxon>
    </lineage>
</organism>
<dbReference type="InterPro" id="IPR019613">
    <property type="entry name" value="DUF4198"/>
</dbReference>
<feature type="signal peptide" evidence="1">
    <location>
        <begin position="1"/>
        <end position="20"/>
    </location>
</feature>